<dbReference type="Gene3D" id="2.30.42.10">
    <property type="match status" value="1"/>
</dbReference>
<evidence type="ECO:0000256" key="3">
    <source>
        <dbReference type="ARBA" id="ARBA00023038"/>
    </source>
</evidence>
<dbReference type="SUPFAM" id="SSF50156">
    <property type="entry name" value="PDZ domain-like"/>
    <property type="match status" value="1"/>
</dbReference>
<dbReference type="SMART" id="SM00132">
    <property type="entry name" value="LIM"/>
    <property type="match status" value="1"/>
</dbReference>
<dbReference type="PANTHER" id="PTHR46767">
    <property type="entry name" value="LIM DOMAIN ONLY PROTEIN 7"/>
    <property type="match status" value="1"/>
</dbReference>
<feature type="compositionally biased region" description="Low complexity" evidence="5">
    <location>
        <begin position="191"/>
        <end position="202"/>
    </location>
</feature>
<feature type="domain" description="LIM zinc-binding" evidence="6">
    <location>
        <begin position="827"/>
        <end position="893"/>
    </location>
</feature>
<accession>A0A8C7LGR9</accession>
<dbReference type="InterPro" id="IPR001478">
    <property type="entry name" value="PDZ"/>
</dbReference>
<dbReference type="AlphaFoldDB" id="A0A8C7LGR9"/>
<dbReference type="GO" id="GO:0046872">
    <property type="term" value="F:metal ion binding"/>
    <property type="evidence" value="ECO:0007669"/>
    <property type="project" value="UniProtKB-KW"/>
</dbReference>
<feature type="region of interest" description="Disordered" evidence="5">
    <location>
        <begin position="715"/>
        <end position="821"/>
    </location>
</feature>
<dbReference type="Pfam" id="PF17820">
    <property type="entry name" value="PDZ_6"/>
    <property type="match status" value="1"/>
</dbReference>
<feature type="region of interest" description="Disordered" evidence="5">
    <location>
        <begin position="111"/>
        <end position="205"/>
    </location>
</feature>
<keyword evidence="3 4" id="KW-0440">LIM domain</keyword>
<dbReference type="GO" id="GO:0023051">
    <property type="term" value="P:regulation of signaling"/>
    <property type="evidence" value="ECO:0007669"/>
    <property type="project" value="InterPro"/>
</dbReference>
<feature type="region of interest" description="Disordered" evidence="5">
    <location>
        <begin position="660"/>
        <end position="691"/>
    </location>
</feature>
<dbReference type="InterPro" id="IPR036034">
    <property type="entry name" value="PDZ_sf"/>
</dbReference>
<reference evidence="8" key="1">
    <citation type="submission" date="2025-08" db="UniProtKB">
        <authorList>
            <consortium name="Ensembl"/>
        </authorList>
    </citation>
    <scope>IDENTIFICATION</scope>
</reference>
<dbReference type="InterPro" id="IPR029978">
    <property type="entry name" value="LMO-7"/>
</dbReference>
<evidence type="ECO:0008006" key="10">
    <source>
        <dbReference type="Google" id="ProtNLM"/>
    </source>
</evidence>
<dbReference type="Gene3D" id="2.10.110.10">
    <property type="entry name" value="Cysteine Rich Protein"/>
    <property type="match status" value="1"/>
</dbReference>
<protein>
    <recommendedName>
        <fullName evidence="10">LIM domain only protein 7</fullName>
    </recommendedName>
</protein>
<dbReference type="PANTHER" id="PTHR46767:SF1">
    <property type="entry name" value="LIM DOMAIN ONLY PROTEIN 7"/>
    <property type="match status" value="1"/>
</dbReference>
<dbReference type="FunFam" id="2.10.110.10:FF:000041">
    <property type="entry name" value="LIM and calponin homology domains 1"/>
    <property type="match status" value="1"/>
</dbReference>
<dbReference type="PROSITE" id="PS00478">
    <property type="entry name" value="LIM_DOMAIN_1"/>
    <property type="match status" value="1"/>
</dbReference>
<dbReference type="CDD" id="cd08368">
    <property type="entry name" value="LIM"/>
    <property type="match status" value="1"/>
</dbReference>
<feature type="compositionally biased region" description="Low complexity" evidence="5">
    <location>
        <begin position="741"/>
        <end position="751"/>
    </location>
</feature>
<dbReference type="GeneTree" id="ENSGT00950000183159"/>
<feature type="compositionally biased region" description="Polar residues" evidence="5">
    <location>
        <begin position="558"/>
        <end position="576"/>
    </location>
</feature>
<evidence type="ECO:0000259" key="7">
    <source>
        <dbReference type="PROSITE" id="PS50106"/>
    </source>
</evidence>
<feature type="domain" description="PDZ" evidence="7">
    <location>
        <begin position="214"/>
        <end position="275"/>
    </location>
</feature>
<evidence type="ECO:0000313" key="8">
    <source>
        <dbReference type="Ensembl" id="ENSOKIP00005117638.1"/>
    </source>
</evidence>
<feature type="compositionally biased region" description="Low complexity" evidence="5">
    <location>
        <begin position="61"/>
        <end position="72"/>
    </location>
</feature>
<evidence type="ECO:0000313" key="9">
    <source>
        <dbReference type="Proteomes" id="UP000694557"/>
    </source>
</evidence>
<feature type="compositionally biased region" description="Basic and acidic residues" evidence="5">
    <location>
        <begin position="481"/>
        <end position="557"/>
    </location>
</feature>
<feature type="compositionally biased region" description="Polar residues" evidence="5">
    <location>
        <begin position="1"/>
        <end position="12"/>
    </location>
</feature>
<keyword evidence="9" id="KW-1185">Reference proteome</keyword>
<feature type="compositionally biased region" description="Polar residues" evidence="5">
    <location>
        <begin position="115"/>
        <end position="129"/>
    </location>
</feature>
<feature type="compositionally biased region" description="Polar residues" evidence="5">
    <location>
        <begin position="678"/>
        <end position="687"/>
    </location>
</feature>
<proteinExistence type="predicted"/>
<evidence type="ECO:0000259" key="6">
    <source>
        <dbReference type="PROSITE" id="PS50023"/>
    </source>
</evidence>
<dbReference type="InterPro" id="IPR041489">
    <property type="entry name" value="PDZ_6"/>
</dbReference>
<feature type="compositionally biased region" description="Gly residues" evidence="5">
    <location>
        <begin position="752"/>
        <end position="768"/>
    </location>
</feature>
<sequence>MEETSNTTTTPSFLPKLPEPRRPWAGKVAEEVTTSTGGGSLYKLQPLYNSVAMEQKPVPPSVSRVSASLPRSYMKSDSARLTSVITPRPFGSQSTCIASLPRAYTKSVNGEMDVTQKSSAPSRYSQVMTSEDEARSHSNSANSSGGEEEEVEEEKRERVRGVNPTLVPTLAPSPVPPQARSPFTAPQLPKVASSAPVSPVPAKDANKESYADMRISLNQKPNSSRDFGFQTEWDSTGAHVTSIQPGSPAELCQLQVGDEVLAVSGHRVAEMSYGEWKSSTEQALQQGSLTMDIRRHGRNSSPNTATVNSTTSLAFTSQGSIETTKEIAIQQIIDVASIGVNGGSRDKTVTMKNKESVEPISLKNLKRRSEFFEQGGSDSAISDMPVPSIAPSNHWSWDLEEERRRQEKWQKEQERLLQEKYSRDQEKLEEEWRRAQQDAVTDGGRQQQEEPSSKSLSLPCPLRQPILPWEDQEEERRRRRREEEEAQRRQEEEKRRMEDEQRWQEERMRTEERDLRLQKERKREEQKEEERRQRKDEELRWQRRKEEEREEERRHQEAANQQHMENARMQEQQQWVGDSCGYAKVQPEISMADRAKSKSTPELDDLEKPETKSWYGRSGGMAQKLLEEELRRKADKKAQSLQAASELELERRNILNAMRYREPERVTSSGGLDEASWRNGQQSQSQAELERQQILQEMKKKTQLTTDNSWIRQCTTTSKDPTASLISRGESLDNLDTAPRSSWRSSWSTSSIGGGGGGNSGSGVGGRPGSATLPSSLSMSSLRGPGGSNPSSWSQCSPSPSPTPPSGLEIESRPSSQQRSRSVSGKKVCTFCDTVLGKGAAMIIESLGLCYHLTCFKCIDCKSDLGGSEAGAEVRIRSRQLYCNSCYVRFKTGQPTSM</sequence>
<name>A0A8C7LGR9_ONCKI</name>
<dbReference type="GeneID" id="109871121"/>
<keyword evidence="2 4" id="KW-0862">Zinc</keyword>
<dbReference type="Pfam" id="PF00412">
    <property type="entry name" value="LIM"/>
    <property type="match status" value="1"/>
</dbReference>
<dbReference type="Proteomes" id="UP000694557">
    <property type="component" value="Unassembled WGS sequence"/>
</dbReference>
<dbReference type="PROSITE" id="PS50106">
    <property type="entry name" value="PDZ"/>
    <property type="match status" value="1"/>
</dbReference>
<evidence type="ECO:0000256" key="4">
    <source>
        <dbReference type="PROSITE-ProRule" id="PRU00125"/>
    </source>
</evidence>
<evidence type="ECO:0000256" key="2">
    <source>
        <dbReference type="ARBA" id="ARBA00022833"/>
    </source>
</evidence>
<reference evidence="8" key="2">
    <citation type="submission" date="2025-09" db="UniProtKB">
        <authorList>
            <consortium name="Ensembl"/>
        </authorList>
    </citation>
    <scope>IDENTIFICATION</scope>
</reference>
<feature type="region of interest" description="Disordered" evidence="5">
    <location>
        <begin position="417"/>
        <end position="619"/>
    </location>
</feature>
<dbReference type="RefSeq" id="XP_031661536.1">
    <property type="nucleotide sequence ID" value="XM_031805676.1"/>
</dbReference>
<feature type="region of interest" description="Disordered" evidence="5">
    <location>
        <begin position="56"/>
        <end position="80"/>
    </location>
</feature>
<keyword evidence="1 4" id="KW-0479">Metal-binding</keyword>
<feature type="compositionally biased region" description="Basic and acidic residues" evidence="5">
    <location>
        <begin position="417"/>
        <end position="436"/>
    </location>
</feature>
<evidence type="ECO:0000256" key="5">
    <source>
        <dbReference type="SAM" id="MobiDB-lite"/>
    </source>
</evidence>
<gene>
    <name evidence="8" type="primary">lmo7</name>
</gene>
<dbReference type="SMART" id="SM00228">
    <property type="entry name" value="PDZ"/>
    <property type="match status" value="1"/>
</dbReference>
<feature type="compositionally biased region" description="Low complexity" evidence="5">
    <location>
        <begin position="769"/>
        <end position="798"/>
    </location>
</feature>
<feature type="compositionally biased region" description="Polar residues" evidence="5">
    <location>
        <begin position="715"/>
        <end position="725"/>
    </location>
</feature>
<dbReference type="InterPro" id="IPR001781">
    <property type="entry name" value="Znf_LIM"/>
</dbReference>
<feature type="compositionally biased region" description="Basic and acidic residues" evidence="5">
    <location>
        <begin position="591"/>
        <end position="611"/>
    </location>
</feature>
<dbReference type="GO" id="GO:0030155">
    <property type="term" value="P:regulation of cell adhesion"/>
    <property type="evidence" value="ECO:0007669"/>
    <property type="project" value="InterPro"/>
</dbReference>
<feature type="region of interest" description="Disordered" evidence="5">
    <location>
        <begin position="1"/>
        <end position="26"/>
    </location>
</feature>
<evidence type="ECO:0000256" key="1">
    <source>
        <dbReference type="ARBA" id="ARBA00022723"/>
    </source>
</evidence>
<dbReference type="PROSITE" id="PS50023">
    <property type="entry name" value="LIM_DOMAIN_2"/>
    <property type="match status" value="1"/>
</dbReference>
<dbReference type="Ensembl" id="ENSOKIT00005125761.1">
    <property type="protein sequence ID" value="ENSOKIP00005117638.1"/>
    <property type="gene ID" value="ENSOKIG00005050859.1"/>
</dbReference>
<organism evidence="8 9">
    <name type="scientific">Oncorhynchus kisutch</name>
    <name type="common">Coho salmon</name>
    <name type="synonym">Salmo kisutch</name>
    <dbReference type="NCBI Taxonomy" id="8019"/>
    <lineage>
        <taxon>Eukaryota</taxon>
        <taxon>Metazoa</taxon>
        <taxon>Chordata</taxon>
        <taxon>Craniata</taxon>
        <taxon>Vertebrata</taxon>
        <taxon>Euteleostomi</taxon>
        <taxon>Actinopterygii</taxon>
        <taxon>Neopterygii</taxon>
        <taxon>Teleostei</taxon>
        <taxon>Protacanthopterygii</taxon>
        <taxon>Salmoniformes</taxon>
        <taxon>Salmonidae</taxon>
        <taxon>Salmoninae</taxon>
        <taxon>Oncorhynchus</taxon>
    </lineage>
</organism>